<keyword evidence="2" id="KW-0479">Metal-binding</keyword>
<organism evidence="9">
    <name type="scientific">Mesocestoides corti</name>
    <name type="common">Flatworm</name>
    <dbReference type="NCBI Taxonomy" id="53468"/>
    <lineage>
        <taxon>Eukaryota</taxon>
        <taxon>Metazoa</taxon>
        <taxon>Spiralia</taxon>
        <taxon>Lophotrochozoa</taxon>
        <taxon>Platyhelminthes</taxon>
        <taxon>Cestoda</taxon>
        <taxon>Eucestoda</taxon>
        <taxon>Cyclophyllidea</taxon>
        <taxon>Mesocestoididae</taxon>
        <taxon>Mesocestoides</taxon>
    </lineage>
</organism>
<dbReference type="PROSITE" id="PS50157">
    <property type="entry name" value="ZINC_FINGER_C2H2_2"/>
    <property type="match status" value="1"/>
</dbReference>
<evidence type="ECO:0000256" key="3">
    <source>
        <dbReference type="ARBA" id="ARBA00022737"/>
    </source>
</evidence>
<evidence type="ECO:0000313" key="9">
    <source>
        <dbReference type="WBParaSite" id="MCU_001615-RA"/>
    </source>
</evidence>
<name>A0A5K3EMG9_MESCO</name>
<feature type="domain" description="C2H2-type" evidence="8">
    <location>
        <begin position="232"/>
        <end position="259"/>
    </location>
</feature>
<dbReference type="Gene3D" id="3.30.160.60">
    <property type="entry name" value="Classic Zinc Finger"/>
    <property type="match status" value="1"/>
</dbReference>
<dbReference type="PANTHER" id="PTHR24388:SF54">
    <property type="entry name" value="PROTEIN ESCARGOT"/>
    <property type="match status" value="1"/>
</dbReference>
<dbReference type="GO" id="GO:0000978">
    <property type="term" value="F:RNA polymerase II cis-regulatory region sequence-specific DNA binding"/>
    <property type="evidence" value="ECO:0007669"/>
    <property type="project" value="TreeGrafter"/>
</dbReference>
<dbReference type="SUPFAM" id="SSF57667">
    <property type="entry name" value="beta-beta-alpha zinc fingers"/>
    <property type="match status" value="1"/>
</dbReference>
<comment type="subcellular location">
    <subcellularLocation>
        <location evidence="1">Nucleus</location>
    </subcellularLocation>
</comment>
<dbReference type="PANTHER" id="PTHR24388">
    <property type="entry name" value="ZINC FINGER PROTEIN"/>
    <property type="match status" value="1"/>
</dbReference>
<keyword evidence="4 7" id="KW-0863">Zinc-finger</keyword>
<evidence type="ECO:0000256" key="1">
    <source>
        <dbReference type="ARBA" id="ARBA00004123"/>
    </source>
</evidence>
<dbReference type="GO" id="GO:0000981">
    <property type="term" value="F:DNA-binding transcription factor activity, RNA polymerase II-specific"/>
    <property type="evidence" value="ECO:0007669"/>
    <property type="project" value="TreeGrafter"/>
</dbReference>
<keyword evidence="5" id="KW-0862">Zinc</keyword>
<sequence>MDLNSFVQELRDFQFKETSLFANIPRGFNCLIPPPFLLYRNFRDKSRNILESFTLPDKQPVDVPVNLCIRDQKPKSAFVSITSRPSNRADQLDPRTWSVPLDSSNCCGLIVPTKVRESHDVIQPCGRRAGWKGLSVCAACLKSFPKMSELNQHYISKHKELLEREWTAALTKRQLRGCKATNRKQHLCDRPRAQKQPLVSADVSNRIPAPHPIEMRSQSRTEGMGKSSRKGHFCPWCNYCAKWPTELQKHMVVHDNSRPYSCIICSNCYKWSWDLGRHFSTVHAGLPNPYKLNKKSSRIQIRRSI</sequence>
<dbReference type="SMART" id="SM00355">
    <property type="entry name" value="ZnF_C2H2"/>
    <property type="match status" value="3"/>
</dbReference>
<dbReference type="WBParaSite" id="MCU_001615-RA">
    <property type="protein sequence ID" value="MCU_001615-RA"/>
    <property type="gene ID" value="MCU_001615"/>
</dbReference>
<dbReference type="InterPro" id="IPR036236">
    <property type="entry name" value="Znf_C2H2_sf"/>
</dbReference>
<dbReference type="InterPro" id="IPR050527">
    <property type="entry name" value="Snail/Krueppel_Znf"/>
</dbReference>
<protein>
    <submittedName>
        <fullName evidence="9">C2H2-type domain-containing protein</fullName>
    </submittedName>
</protein>
<evidence type="ECO:0000259" key="8">
    <source>
        <dbReference type="PROSITE" id="PS50157"/>
    </source>
</evidence>
<evidence type="ECO:0000256" key="6">
    <source>
        <dbReference type="ARBA" id="ARBA00023242"/>
    </source>
</evidence>
<evidence type="ECO:0000256" key="2">
    <source>
        <dbReference type="ARBA" id="ARBA00022723"/>
    </source>
</evidence>
<dbReference type="GO" id="GO:0008270">
    <property type="term" value="F:zinc ion binding"/>
    <property type="evidence" value="ECO:0007669"/>
    <property type="project" value="UniProtKB-KW"/>
</dbReference>
<dbReference type="InterPro" id="IPR013087">
    <property type="entry name" value="Znf_C2H2_type"/>
</dbReference>
<proteinExistence type="predicted"/>
<evidence type="ECO:0000256" key="7">
    <source>
        <dbReference type="PROSITE-ProRule" id="PRU00042"/>
    </source>
</evidence>
<dbReference type="GO" id="GO:0005634">
    <property type="term" value="C:nucleus"/>
    <property type="evidence" value="ECO:0007669"/>
    <property type="project" value="UniProtKB-SubCell"/>
</dbReference>
<dbReference type="PROSITE" id="PS00028">
    <property type="entry name" value="ZINC_FINGER_C2H2_1"/>
    <property type="match status" value="2"/>
</dbReference>
<evidence type="ECO:0000256" key="4">
    <source>
        <dbReference type="ARBA" id="ARBA00022771"/>
    </source>
</evidence>
<keyword evidence="3" id="KW-0677">Repeat</keyword>
<reference evidence="9" key="1">
    <citation type="submission" date="2019-11" db="UniProtKB">
        <authorList>
            <consortium name="WormBaseParasite"/>
        </authorList>
    </citation>
    <scope>IDENTIFICATION</scope>
</reference>
<keyword evidence="6" id="KW-0539">Nucleus</keyword>
<evidence type="ECO:0000256" key="5">
    <source>
        <dbReference type="ARBA" id="ARBA00022833"/>
    </source>
</evidence>
<dbReference type="AlphaFoldDB" id="A0A5K3EMG9"/>
<accession>A0A5K3EMG9</accession>